<protein>
    <submittedName>
        <fullName evidence="1">Uncharacterized protein</fullName>
    </submittedName>
</protein>
<organism evidence="1 2">
    <name type="scientific">Streptomyces humicola</name>
    <dbReference type="NCBI Taxonomy" id="2953240"/>
    <lineage>
        <taxon>Bacteria</taxon>
        <taxon>Bacillati</taxon>
        <taxon>Actinomycetota</taxon>
        <taxon>Actinomycetes</taxon>
        <taxon>Kitasatosporales</taxon>
        <taxon>Streptomycetaceae</taxon>
        <taxon>Streptomyces</taxon>
    </lineage>
</organism>
<dbReference type="EMBL" id="JANFNG010000002">
    <property type="protein sequence ID" value="MCQ4079954.1"/>
    <property type="molecule type" value="Genomic_DNA"/>
</dbReference>
<comment type="caution">
    <text evidence="1">The sequence shown here is derived from an EMBL/GenBank/DDBJ whole genome shotgun (WGS) entry which is preliminary data.</text>
</comment>
<name>A0ABT1PQK5_9ACTN</name>
<sequence>MHALSAACGVQRIPGKRVWFHITGDEAIHGVARWPASPRRRSVPSRITNWLLALPALVLAA</sequence>
<proteinExistence type="predicted"/>
<reference evidence="1" key="1">
    <citation type="submission" date="2022-06" db="EMBL/GenBank/DDBJ databases">
        <title>Draft genome sequence of Streptomyces sp. RB6PN25 isolated from peat swamp forest in Thailand.</title>
        <authorList>
            <person name="Duangmal K."/>
            <person name="Klaysubun C."/>
        </authorList>
    </citation>
    <scope>NUCLEOTIDE SEQUENCE</scope>
    <source>
        <strain evidence="1">RB6PN25</strain>
    </source>
</reference>
<accession>A0ABT1PQK5</accession>
<keyword evidence="2" id="KW-1185">Reference proteome</keyword>
<dbReference type="RefSeq" id="WP_255918816.1">
    <property type="nucleotide sequence ID" value="NZ_JANFNG010000002.1"/>
</dbReference>
<evidence type="ECO:0000313" key="1">
    <source>
        <dbReference type="EMBL" id="MCQ4079954.1"/>
    </source>
</evidence>
<dbReference type="Proteomes" id="UP001057702">
    <property type="component" value="Unassembled WGS sequence"/>
</dbReference>
<gene>
    <name evidence="1" type="ORF">NGB36_04950</name>
</gene>
<evidence type="ECO:0000313" key="2">
    <source>
        <dbReference type="Proteomes" id="UP001057702"/>
    </source>
</evidence>